<dbReference type="Pfam" id="PF00072">
    <property type="entry name" value="Response_reg"/>
    <property type="match status" value="1"/>
</dbReference>
<dbReference type="RefSeq" id="WP_085377757.1">
    <property type="nucleotide sequence ID" value="NZ_CP020612.1"/>
</dbReference>
<dbReference type="InterPro" id="IPR001789">
    <property type="entry name" value="Sig_transdc_resp-reg_receiver"/>
</dbReference>
<protein>
    <recommendedName>
        <fullName evidence="2">DNA-binding transcriptional regulator NtrC</fullName>
    </recommendedName>
    <alternativeName>
        <fullName evidence="14">Nitrogen regulation protein NR(I)</fullName>
    </alternativeName>
    <alternativeName>
        <fullName evidence="15">Nitrogen regulator I</fullName>
    </alternativeName>
</protein>
<evidence type="ECO:0000256" key="10">
    <source>
        <dbReference type="ARBA" id="ARBA00023125"/>
    </source>
</evidence>
<evidence type="ECO:0000313" key="20">
    <source>
        <dbReference type="EMBL" id="ARJ70822.1"/>
    </source>
</evidence>
<evidence type="ECO:0000256" key="15">
    <source>
        <dbReference type="ARBA" id="ARBA00031910"/>
    </source>
</evidence>
<keyword evidence="11" id="KW-0010">Activator</keyword>
<keyword evidence="12" id="KW-0804">Transcription</keyword>
<keyword evidence="5 17" id="KW-0597">Phosphoprotein</keyword>
<dbReference type="STRING" id="1945662.B0A89_08420"/>
<keyword evidence="13" id="KW-0535">Nitrogen fixation</keyword>
<evidence type="ECO:0000256" key="12">
    <source>
        <dbReference type="ARBA" id="ARBA00023163"/>
    </source>
</evidence>
<comment type="subcellular location">
    <subcellularLocation>
        <location evidence="1">Cytoplasm</location>
    </subcellularLocation>
</comment>
<keyword evidence="6" id="KW-0547">Nucleotide-binding</keyword>
<dbReference type="Gene3D" id="1.10.8.60">
    <property type="match status" value="1"/>
</dbReference>
<dbReference type="PROSITE" id="PS00688">
    <property type="entry name" value="SIGMA54_INTERACT_3"/>
    <property type="match status" value="1"/>
</dbReference>
<dbReference type="AlphaFoldDB" id="A0A1W6D117"/>
<keyword evidence="21" id="KW-1185">Reference proteome</keyword>
<reference evidence="20 21" key="1">
    <citation type="submission" date="2017-03" db="EMBL/GenBank/DDBJ databases">
        <title>Genome sequence of Paracoccus contaminans isolated from a water microcosm.</title>
        <authorList>
            <person name="Aurass P."/>
            <person name="Karste S."/>
            <person name="Trost E."/>
            <person name="Glaeser S.P."/>
            <person name="Kaempfer P."/>
            <person name="Flieger A."/>
        </authorList>
    </citation>
    <scope>NUCLEOTIDE SEQUENCE [LARGE SCALE GENOMIC DNA]</scope>
    <source>
        <strain evidence="21">RKI 16-01929T\LMG 29738T\CCM 8701T\CIP 111112T</strain>
    </source>
</reference>
<sequence length="452" mass="47857">MDGTILLADDDRTIRTVLTQALTRAGCRVHATGSLQQLLRWAEEGRGDLVVTDVMMPDGNGLDLVPAIAKARPGLPVIVISAQNSIVTAIRATEAAVFDYLPKPFDLPDLMVRVRAGLSARPRAEMPPSAAPAPAPDPAAALIGHAPVMQALFRTVARVVNTDLAVILAGEPGTGRSTLAQALHDLSARRGAALVRLTAADAEESFAARMAEARGGTLLIEDPAGWAAAAQSRLAGLIEAGAGADRAPRLLATTGPAPEEDAASGTLRPDLYYRLAGMTLMVPPLRARLDDLPALVPLLLGRAGHGGFTLSGEALAALRAHPFPGNLRELENILRRLALTAATTTIQAAEVAAALDGAPVRRTTPPAAAGRLSDSVEQHLQRYFDLHGHDLPPPGLYDRVLNEIERPLIQIALDACGGNQLRCAELLGINRNTLRKKVNDLNIEVTRRRRVM</sequence>
<keyword evidence="10" id="KW-0238">DNA-binding</keyword>
<dbReference type="Pfam" id="PF02954">
    <property type="entry name" value="HTH_8"/>
    <property type="match status" value="1"/>
</dbReference>
<dbReference type="EMBL" id="CP020612">
    <property type="protein sequence ID" value="ARJ70822.1"/>
    <property type="molecule type" value="Genomic_DNA"/>
</dbReference>
<evidence type="ECO:0000256" key="2">
    <source>
        <dbReference type="ARBA" id="ARBA00019059"/>
    </source>
</evidence>
<dbReference type="KEGG" id="pcon:B0A89_08420"/>
<evidence type="ECO:0000256" key="13">
    <source>
        <dbReference type="ARBA" id="ARBA00023231"/>
    </source>
</evidence>
<dbReference type="GO" id="GO:0043565">
    <property type="term" value="F:sequence-specific DNA binding"/>
    <property type="evidence" value="ECO:0007669"/>
    <property type="project" value="InterPro"/>
</dbReference>
<dbReference type="PRINTS" id="PR01590">
    <property type="entry name" value="HTHFIS"/>
</dbReference>
<evidence type="ECO:0000256" key="1">
    <source>
        <dbReference type="ARBA" id="ARBA00004496"/>
    </source>
</evidence>
<dbReference type="InterPro" id="IPR025944">
    <property type="entry name" value="Sigma_54_int_dom_CS"/>
</dbReference>
<feature type="modified residue" description="4-aspartylphosphate" evidence="17">
    <location>
        <position position="53"/>
    </location>
</feature>
<evidence type="ECO:0000256" key="8">
    <source>
        <dbReference type="ARBA" id="ARBA00023012"/>
    </source>
</evidence>
<evidence type="ECO:0000259" key="19">
    <source>
        <dbReference type="PROSITE" id="PS50110"/>
    </source>
</evidence>
<dbReference type="InterPro" id="IPR002197">
    <property type="entry name" value="HTH_Fis"/>
</dbReference>
<dbReference type="PANTHER" id="PTHR32071">
    <property type="entry name" value="TRANSCRIPTIONAL REGULATORY PROTEIN"/>
    <property type="match status" value="1"/>
</dbReference>
<dbReference type="GO" id="GO:0005524">
    <property type="term" value="F:ATP binding"/>
    <property type="evidence" value="ECO:0007669"/>
    <property type="project" value="UniProtKB-KW"/>
</dbReference>
<dbReference type="GO" id="GO:0005737">
    <property type="term" value="C:cytoplasm"/>
    <property type="evidence" value="ECO:0007669"/>
    <property type="project" value="UniProtKB-SubCell"/>
</dbReference>
<feature type="domain" description="Sigma-54 factor interaction" evidence="18">
    <location>
        <begin position="142"/>
        <end position="339"/>
    </location>
</feature>
<evidence type="ECO:0000259" key="18">
    <source>
        <dbReference type="PROSITE" id="PS50045"/>
    </source>
</evidence>
<dbReference type="OrthoDB" id="9802388at2"/>
<dbReference type="Pfam" id="PF14532">
    <property type="entry name" value="Sigma54_activ_2"/>
    <property type="match status" value="1"/>
</dbReference>
<keyword evidence="3" id="KW-0963">Cytoplasm</keyword>
<evidence type="ECO:0000256" key="9">
    <source>
        <dbReference type="ARBA" id="ARBA00023015"/>
    </source>
</evidence>
<accession>A0A1W6D117</accession>
<dbReference type="CDD" id="cd00009">
    <property type="entry name" value="AAA"/>
    <property type="match status" value="1"/>
</dbReference>
<dbReference type="Proteomes" id="UP000193017">
    <property type="component" value="Chromosome"/>
</dbReference>
<keyword evidence="9" id="KW-0805">Transcription regulation</keyword>
<gene>
    <name evidence="20" type="ORF">B0A89_08420</name>
</gene>
<dbReference type="InterPro" id="IPR009057">
    <property type="entry name" value="Homeodomain-like_sf"/>
</dbReference>
<evidence type="ECO:0000256" key="17">
    <source>
        <dbReference type="PROSITE-ProRule" id="PRU00169"/>
    </source>
</evidence>
<dbReference type="Gene3D" id="3.40.50.300">
    <property type="entry name" value="P-loop containing nucleotide triphosphate hydrolases"/>
    <property type="match status" value="1"/>
</dbReference>
<evidence type="ECO:0000256" key="11">
    <source>
        <dbReference type="ARBA" id="ARBA00023159"/>
    </source>
</evidence>
<evidence type="ECO:0000313" key="21">
    <source>
        <dbReference type="Proteomes" id="UP000193017"/>
    </source>
</evidence>
<dbReference type="SUPFAM" id="SSF52540">
    <property type="entry name" value="P-loop containing nucleoside triphosphate hydrolases"/>
    <property type="match status" value="1"/>
</dbReference>
<keyword evidence="4" id="KW-0678">Repressor</keyword>
<evidence type="ECO:0000256" key="4">
    <source>
        <dbReference type="ARBA" id="ARBA00022491"/>
    </source>
</evidence>
<dbReference type="PANTHER" id="PTHR32071:SF95">
    <property type="entry name" value="DNA-BINDING TRANSCRIPTIONAL REGULATOR NTRC"/>
    <property type="match status" value="1"/>
</dbReference>
<evidence type="ECO:0000256" key="3">
    <source>
        <dbReference type="ARBA" id="ARBA00022490"/>
    </source>
</evidence>
<dbReference type="InterPro" id="IPR003593">
    <property type="entry name" value="AAA+_ATPase"/>
</dbReference>
<dbReference type="SMART" id="SM00382">
    <property type="entry name" value="AAA"/>
    <property type="match status" value="1"/>
</dbReference>
<proteinExistence type="predicted"/>
<dbReference type="GO" id="GO:0000160">
    <property type="term" value="P:phosphorelay signal transduction system"/>
    <property type="evidence" value="ECO:0007669"/>
    <property type="project" value="UniProtKB-KW"/>
</dbReference>
<dbReference type="Gene3D" id="3.40.50.2300">
    <property type="match status" value="1"/>
</dbReference>
<evidence type="ECO:0000256" key="14">
    <source>
        <dbReference type="ARBA" id="ARBA00029881"/>
    </source>
</evidence>
<evidence type="ECO:0000256" key="16">
    <source>
        <dbReference type="ARBA" id="ARBA00043886"/>
    </source>
</evidence>
<dbReference type="SMART" id="SM00448">
    <property type="entry name" value="REC"/>
    <property type="match status" value="1"/>
</dbReference>
<dbReference type="PROSITE" id="PS50045">
    <property type="entry name" value="SIGMA54_INTERACT_4"/>
    <property type="match status" value="1"/>
</dbReference>
<dbReference type="InterPro" id="IPR011006">
    <property type="entry name" value="CheY-like_superfamily"/>
</dbReference>
<dbReference type="PROSITE" id="PS50110">
    <property type="entry name" value="RESPONSE_REGULATORY"/>
    <property type="match status" value="1"/>
</dbReference>
<keyword evidence="8" id="KW-0902">Two-component regulatory system</keyword>
<feature type="domain" description="Response regulatory" evidence="19">
    <location>
        <begin position="4"/>
        <end position="118"/>
    </location>
</feature>
<name>A0A1W6D117_9RHOB</name>
<dbReference type="SUPFAM" id="SSF46689">
    <property type="entry name" value="Homeodomain-like"/>
    <property type="match status" value="1"/>
</dbReference>
<dbReference type="Gene3D" id="1.10.10.60">
    <property type="entry name" value="Homeodomain-like"/>
    <property type="match status" value="1"/>
</dbReference>
<dbReference type="Pfam" id="PF25601">
    <property type="entry name" value="AAA_lid_14"/>
    <property type="match status" value="1"/>
</dbReference>
<dbReference type="InterPro" id="IPR002078">
    <property type="entry name" value="Sigma_54_int"/>
</dbReference>
<evidence type="ECO:0000256" key="6">
    <source>
        <dbReference type="ARBA" id="ARBA00022741"/>
    </source>
</evidence>
<evidence type="ECO:0000256" key="7">
    <source>
        <dbReference type="ARBA" id="ARBA00022840"/>
    </source>
</evidence>
<evidence type="ECO:0000256" key="5">
    <source>
        <dbReference type="ARBA" id="ARBA00022553"/>
    </source>
</evidence>
<comment type="function">
    <text evidence="16">Member of the two-component regulatory system NtrB/NtrC, which controls expression of the nitrogen-regulated (ntr) genes in response to nitrogen limitation. Phosphorylated NtrC binds directly to DNA and stimulates the formation of open promoter-sigma54-RNA polymerase complexes.</text>
</comment>
<dbReference type="GO" id="GO:0006355">
    <property type="term" value="P:regulation of DNA-templated transcription"/>
    <property type="evidence" value="ECO:0007669"/>
    <property type="project" value="InterPro"/>
</dbReference>
<organism evidence="20 21">
    <name type="scientific">Paracoccus contaminans</name>
    <dbReference type="NCBI Taxonomy" id="1945662"/>
    <lineage>
        <taxon>Bacteria</taxon>
        <taxon>Pseudomonadati</taxon>
        <taxon>Pseudomonadota</taxon>
        <taxon>Alphaproteobacteria</taxon>
        <taxon>Rhodobacterales</taxon>
        <taxon>Paracoccaceae</taxon>
        <taxon>Paracoccus</taxon>
    </lineage>
</organism>
<keyword evidence="7" id="KW-0067">ATP-binding</keyword>
<dbReference type="SUPFAM" id="SSF52172">
    <property type="entry name" value="CheY-like"/>
    <property type="match status" value="1"/>
</dbReference>
<dbReference type="InterPro" id="IPR027417">
    <property type="entry name" value="P-loop_NTPase"/>
</dbReference>
<dbReference type="InterPro" id="IPR058031">
    <property type="entry name" value="AAA_lid_NorR"/>
</dbReference>